<dbReference type="EMBL" id="OVEO01000010">
    <property type="protein sequence ID" value="SPQ98723.1"/>
    <property type="molecule type" value="Genomic_DNA"/>
</dbReference>
<dbReference type="AlphaFoldDB" id="A0A3P3YEW4"/>
<keyword evidence="1" id="KW-0496">Mitochondrion</keyword>
<dbReference type="Proteomes" id="UP000290189">
    <property type="component" value="Unassembled WGS sequence"/>
</dbReference>
<evidence type="ECO:0000313" key="2">
    <source>
        <dbReference type="Proteomes" id="UP000290189"/>
    </source>
</evidence>
<accession>A0A3P3YEW4</accession>
<name>A0A3P3YEW4_PLABS</name>
<gene>
    <name evidence="1" type="ORF">PLBR_LOCUS5938</name>
</gene>
<evidence type="ECO:0000313" key="1">
    <source>
        <dbReference type="EMBL" id="SPQ98723.1"/>
    </source>
</evidence>
<organism evidence="1 2">
    <name type="scientific">Plasmodiophora brassicae</name>
    <name type="common">Clubroot disease agent</name>
    <dbReference type="NCBI Taxonomy" id="37360"/>
    <lineage>
        <taxon>Eukaryota</taxon>
        <taxon>Sar</taxon>
        <taxon>Rhizaria</taxon>
        <taxon>Endomyxa</taxon>
        <taxon>Phytomyxea</taxon>
        <taxon>Plasmodiophorida</taxon>
        <taxon>Plasmodiophoridae</taxon>
        <taxon>Plasmodiophora</taxon>
    </lineage>
</organism>
<protein>
    <submittedName>
        <fullName evidence="1">Uncharacterized protein</fullName>
    </submittedName>
</protein>
<reference evidence="1 2" key="1">
    <citation type="submission" date="2018-03" db="EMBL/GenBank/DDBJ databases">
        <authorList>
            <person name="Fogelqvist J."/>
        </authorList>
    </citation>
    <scope>NUCLEOTIDE SEQUENCE [LARGE SCALE GENOMIC DNA]</scope>
</reference>
<proteinExistence type="predicted"/>
<sequence>MSRIVRSFDKARSRGFSLTSLPPEILMTLHPFRNGVQLDELSPTQKSEHDLRLFEVGSAVQRSIQRELPKGYVAIASPGQRRQTDRRGSPGVLGALGLAHVDFTESVTLKALLRDSDFGPAWTHRLLESSLYHQLDALFGTGHTDDAHQLFDLVETLNVWAPVDDIVAADPLALSSRAKEARPCRISTKCNEFSVKRQTVSQVVGESGPWFWRPHMRFGEAFVFDSRRTPHAAVKLCHPTSQSAYRNSIEVRVLILRYRPMISSHPGALVTAYLRYHSKTRFYTSRMRCSEAVFEFDQRLRRLRGSTDGSELT</sequence>
<geneLocation type="mitochondrion" evidence="1"/>